<protein>
    <submittedName>
        <fullName evidence="2">RAP domain-containing protein, putative</fullName>
    </submittedName>
</protein>
<feature type="region of interest" description="Disordered" evidence="1">
    <location>
        <begin position="47"/>
        <end position="72"/>
    </location>
</feature>
<accession>A0A2H6K842</accession>
<dbReference type="VEuPathDB" id="PiroplasmaDB:BOVATA_006590"/>
<reference evidence="2 3" key="1">
    <citation type="journal article" date="2017" name="BMC Genomics">
        <title>Whole-genome assembly of Babesia ovata and comparative genomics between closely related pathogens.</title>
        <authorList>
            <person name="Yamagishi J."/>
            <person name="Asada M."/>
            <person name="Hakimi H."/>
            <person name="Tanaka T.Q."/>
            <person name="Sugimoto C."/>
            <person name="Kawazu S."/>
        </authorList>
    </citation>
    <scope>NUCLEOTIDE SEQUENCE [LARGE SCALE GENOMIC DNA]</scope>
    <source>
        <strain evidence="2 3">Miyake</strain>
    </source>
</reference>
<evidence type="ECO:0000256" key="1">
    <source>
        <dbReference type="SAM" id="MobiDB-lite"/>
    </source>
</evidence>
<organism evidence="2 3">
    <name type="scientific">Babesia ovata</name>
    <dbReference type="NCBI Taxonomy" id="189622"/>
    <lineage>
        <taxon>Eukaryota</taxon>
        <taxon>Sar</taxon>
        <taxon>Alveolata</taxon>
        <taxon>Apicomplexa</taxon>
        <taxon>Aconoidasida</taxon>
        <taxon>Piroplasmida</taxon>
        <taxon>Babesiidae</taxon>
        <taxon>Babesia</taxon>
    </lineage>
</organism>
<evidence type="ECO:0000313" key="2">
    <source>
        <dbReference type="EMBL" id="GBE59166.1"/>
    </source>
</evidence>
<dbReference type="EMBL" id="BDSA01000001">
    <property type="protein sequence ID" value="GBE59166.1"/>
    <property type="molecule type" value="Genomic_DNA"/>
</dbReference>
<evidence type="ECO:0000313" key="3">
    <source>
        <dbReference type="Proteomes" id="UP000236319"/>
    </source>
</evidence>
<dbReference type="RefSeq" id="XP_028865409.1">
    <property type="nucleotide sequence ID" value="XM_029009576.1"/>
</dbReference>
<dbReference type="OrthoDB" id="2019031at2759"/>
<dbReference type="Proteomes" id="UP000236319">
    <property type="component" value="Unassembled WGS sequence"/>
</dbReference>
<sequence>MYQRLLLPHGTPRNGYQRLHTALLHQGFVRSVLSRSRIDAGGSAVQSSAGRRLATASEGHEVGAEESGPPRSVLVGNNGVHRPTHECADAGTKQAYRYVMENHSRLSLYAMCGLVERLSQANLDDSNVTNLLRLKLLENLAEVTSPVVMGRVLYLLKNCSSMDRDFFVMITNHIYRNKLYPSGDVPRLWCRYFKFIGGNRLYHKALLDVLCREFSEYVLRYLDHELPPYPRRMQESVAIAAWALAITAPDMPLDGLFERMLQFCSLPGIDRSVVIRVFWGAAVRSTCLDRIDVSLIERLWEETLSEPSAGLRRKSHLHQLYTILRCLKLGGIEENCLTDRCLEALHGLRYGHNDSKISTSQRYVSDVLVRLGVPHKVELLTPDLLSIDIAIEGYGEKIALEVDGPLHFTCVCDAAEACAPMRTGPTQMKQAFLKSNGWTVLSVPPVKLDDSVDLSAAIASVDTYYKRLLLGSGSPYLRRVLA</sequence>
<dbReference type="AlphaFoldDB" id="A0A2H6K842"/>
<keyword evidence="3" id="KW-1185">Reference proteome</keyword>
<dbReference type="GeneID" id="39872936"/>
<name>A0A2H6K842_9APIC</name>
<proteinExistence type="predicted"/>
<comment type="caution">
    <text evidence="2">The sequence shown here is derived from an EMBL/GenBank/DDBJ whole genome shotgun (WGS) entry which is preliminary data.</text>
</comment>
<gene>
    <name evidence="2" type="ORF">BOVATA_006590</name>
</gene>